<keyword evidence="2" id="KW-1185">Reference proteome</keyword>
<proteinExistence type="predicted"/>
<accession>A0AA85JS69</accession>
<feature type="compositionally biased region" description="Low complexity" evidence="1">
    <location>
        <begin position="212"/>
        <end position="234"/>
    </location>
</feature>
<feature type="compositionally biased region" description="Polar residues" evidence="1">
    <location>
        <begin position="383"/>
        <end position="394"/>
    </location>
</feature>
<reference evidence="3" key="2">
    <citation type="submission" date="2023-11" db="UniProtKB">
        <authorList>
            <consortium name="WormBaseParasite"/>
        </authorList>
    </citation>
    <scope>IDENTIFICATION</scope>
</reference>
<feature type="compositionally biased region" description="Polar residues" evidence="1">
    <location>
        <begin position="139"/>
        <end position="160"/>
    </location>
</feature>
<feature type="region of interest" description="Disordered" evidence="1">
    <location>
        <begin position="139"/>
        <end position="176"/>
    </location>
</feature>
<feature type="compositionally biased region" description="Low complexity" evidence="1">
    <location>
        <begin position="252"/>
        <end position="270"/>
    </location>
</feature>
<dbReference type="AlphaFoldDB" id="A0AA85JS69"/>
<feature type="region of interest" description="Disordered" evidence="1">
    <location>
        <begin position="38"/>
        <end position="60"/>
    </location>
</feature>
<feature type="region of interest" description="Disordered" evidence="1">
    <location>
        <begin position="295"/>
        <end position="323"/>
    </location>
</feature>
<reference evidence="2" key="1">
    <citation type="submission" date="2022-06" db="EMBL/GenBank/DDBJ databases">
        <authorList>
            <person name="Berger JAMES D."/>
            <person name="Berger JAMES D."/>
        </authorList>
    </citation>
    <scope>NUCLEOTIDE SEQUENCE [LARGE SCALE GENOMIC DNA]</scope>
</reference>
<feature type="region of interest" description="Disordered" evidence="1">
    <location>
        <begin position="251"/>
        <end position="270"/>
    </location>
</feature>
<feature type="compositionally biased region" description="Low complexity" evidence="1">
    <location>
        <begin position="412"/>
        <end position="424"/>
    </location>
</feature>
<organism evidence="2 3">
    <name type="scientific">Trichobilharzia regenti</name>
    <name type="common">Nasal bird schistosome</name>
    <dbReference type="NCBI Taxonomy" id="157069"/>
    <lineage>
        <taxon>Eukaryota</taxon>
        <taxon>Metazoa</taxon>
        <taxon>Spiralia</taxon>
        <taxon>Lophotrochozoa</taxon>
        <taxon>Platyhelminthes</taxon>
        <taxon>Trematoda</taxon>
        <taxon>Digenea</taxon>
        <taxon>Strigeidida</taxon>
        <taxon>Schistosomatoidea</taxon>
        <taxon>Schistosomatidae</taxon>
        <taxon>Trichobilharzia</taxon>
    </lineage>
</organism>
<sequence>MSEVTATTDNKVKKPVHRSRSWKNEKRGKLFYDCQKSNKDCDKRSKNSKSVTTSPCRPTDQNFYNSQIHSDLDFHSGDIKPTHYPGVLSPEAISSMSTLCAQTPSTSPSWFYRSSSSCKLMTGKNLDTLKSPLYLSPTSKTVSPTVNSPGGFFTTNTQNKSHQEESGCPVKNSPQTDSTVCHGNYSGSGTSSFMTNLKVAFNRFFDNIRNKNNNIPSNNNNNNTNSNNSDNNTNVTPSRKQSKLHLPSLVKSTVQQFSPSSQPSPTSPFAVSSIVCSSSAESEFQGDFKCRRPDSLCKSKSSVYSPDKMSSGENNTDENKCDNTKELKETELLARTLYATVSREIEIEAKEKRRRQHHSSVGSRPSSHFTCCYHVRPYDNRSNHSSADSPNQSYTEKKVSPGSSYHTDKLGDGINIHNNDSNNHNYDKMK</sequence>
<evidence type="ECO:0000313" key="2">
    <source>
        <dbReference type="Proteomes" id="UP000050795"/>
    </source>
</evidence>
<dbReference type="WBParaSite" id="TREG1_39540.1">
    <property type="protein sequence ID" value="TREG1_39540.1"/>
    <property type="gene ID" value="TREG1_39540"/>
</dbReference>
<feature type="compositionally biased region" description="Polar residues" evidence="1">
    <location>
        <begin position="48"/>
        <end position="60"/>
    </location>
</feature>
<name>A0AA85JS69_TRIRE</name>
<dbReference type="Proteomes" id="UP000050795">
    <property type="component" value="Unassembled WGS sequence"/>
</dbReference>
<protein>
    <submittedName>
        <fullName evidence="3">Uncharacterized protein</fullName>
    </submittedName>
</protein>
<feature type="region of interest" description="Disordered" evidence="1">
    <location>
        <begin position="212"/>
        <end position="245"/>
    </location>
</feature>
<feature type="region of interest" description="Disordered" evidence="1">
    <location>
        <begin position="380"/>
        <end position="430"/>
    </location>
</feature>
<feature type="region of interest" description="Disordered" evidence="1">
    <location>
        <begin position="1"/>
        <end position="24"/>
    </location>
</feature>
<evidence type="ECO:0000256" key="1">
    <source>
        <dbReference type="SAM" id="MobiDB-lite"/>
    </source>
</evidence>
<evidence type="ECO:0000313" key="3">
    <source>
        <dbReference type="WBParaSite" id="TREG1_39540.1"/>
    </source>
</evidence>